<evidence type="ECO:0000313" key="1">
    <source>
        <dbReference type="EMBL" id="KAA8499069.1"/>
    </source>
</evidence>
<sequence>MRWRCTMTGGHNDGYPQPFFEATVAQTKLASGTGAVYTDFSLAANGYRGIFWNASMAMDAALEGHIASWSGLRVLELGAGTGLLAIRMAQRGAYVLATDQNVDELLANVETARAPARVKDTGLELDVRLAVERVEWGLDAFQRRWRRSLQNQSPTRAELCAEDDTEWWDQQLRSTQVIVTVETVYDEASHDALLDTLVLIFQKSPSAVLYMSFLDRPFSMMFLVKLNDTRVDDSKFMVQPLSVMKQTSFESLHIYRITLAQRQ</sequence>
<dbReference type="Proteomes" id="UP000324585">
    <property type="component" value="Unassembled WGS sequence"/>
</dbReference>
<dbReference type="Pfam" id="PF10294">
    <property type="entry name" value="Methyltransf_16"/>
    <property type="match status" value="1"/>
</dbReference>
<dbReference type="SUPFAM" id="SSF53335">
    <property type="entry name" value="S-adenosyl-L-methionine-dependent methyltransferases"/>
    <property type="match status" value="1"/>
</dbReference>
<name>A0A5J4Z4Y0_PORPP</name>
<dbReference type="CDD" id="cd02440">
    <property type="entry name" value="AdoMet_MTases"/>
    <property type="match status" value="1"/>
</dbReference>
<proteinExistence type="predicted"/>
<organism evidence="1 2">
    <name type="scientific">Porphyridium purpureum</name>
    <name type="common">Red alga</name>
    <name type="synonym">Porphyridium cruentum</name>
    <dbReference type="NCBI Taxonomy" id="35688"/>
    <lineage>
        <taxon>Eukaryota</taxon>
        <taxon>Rhodophyta</taxon>
        <taxon>Bangiophyceae</taxon>
        <taxon>Porphyridiales</taxon>
        <taxon>Porphyridiaceae</taxon>
        <taxon>Porphyridium</taxon>
    </lineage>
</organism>
<gene>
    <name evidence="1" type="ORF">FVE85_6654</name>
</gene>
<evidence type="ECO:0000313" key="2">
    <source>
        <dbReference type="Proteomes" id="UP000324585"/>
    </source>
</evidence>
<dbReference type="PANTHER" id="PTHR14614">
    <property type="entry name" value="HEPATOCELLULAR CARCINOMA-ASSOCIATED ANTIGEN"/>
    <property type="match status" value="1"/>
</dbReference>
<dbReference type="InterPro" id="IPR019410">
    <property type="entry name" value="Methyltransf_16"/>
</dbReference>
<dbReference type="EMBL" id="VRMN01000001">
    <property type="protein sequence ID" value="KAA8499069.1"/>
    <property type="molecule type" value="Genomic_DNA"/>
</dbReference>
<keyword evidence="2" id="KW-1185">Reference proteome</keyword>
<reference evidence="2" key="1">
    <citation type="journal article" date="2019" name="Nat. Commun.">
        <title>Expansion of phycobilisome linker gene families in mesophilic red algae.</title>
        <authorList>
            <person name="Lee J."/>
            <person name="Kim D."/>
            <person name="Bhattacharya D."/>
            <person name="Yoon H.S."/>
        </authorList>
    </citation>
    <scope>NUCLEOTIDE SEQUENCE [LARGE SCALE GENOMIC DNA]</scope>
    <source>
        <strain evidence="2">CCMP 1328</strain>
    </source>
</reference>
<comment type="caution">
    <text evidence="1">The sequence shown here is derived from an EMBL/GenBank/DDBJ whole genome shotgun (WGS) entry which is preliminary data.</text>
</comment>
<dbReference type="GO" id="GO:0008168">
    <property type="term" value="F:methyltransferase activity"/>
    <property type="evidence" value="ECO:0007669"/>
    <property type="project" value="UniProtKB-KW"/>
</dbReference>
<protein>
    <submittedName>
        <fullName evidence="1">Protein-lysine N-methyltransferase efm3</fullName>
    </submittedName>
</protein>
<dbReference type="OMA" id="EGHIASW"/>
<keyword evidence="1" id="KW-0489">Methyltransferase</keyword>
<dbReference type="InterPro" id="IPR029063">
    <property type="entry name" value="SAM-dependent_MTases_sf"/>
</dbReference>
<keyword evidence="1" id="KW-0808">Transferase</keyword>
<dbReference type="OrthoDB" id="407325at2759"/>
<accession>A0A5J4Z4Y0</accession>
<dbReference type="Gene3D" id="3.40.50.150">
    <property type="entry name" value="Vaccinia Virus protein VP39"/>
    <property type="match status" value="1"/>
</dbReference>
<dbReference type="AlphaFoldDB" id="A0A5J4Z4Y0"/>
<dbReference type="GO" id="GO:0032259">
    <property type="term" value="P:methylation"/>
    <property type="evidence" value="ECO:0007669"/>
    <property type="project" value="UniProtKB-KW"/>
</dbReference>